<comment type="caution">
    <text evidence="1">The sequence shown here is derived from an EMBL/GenBank/DDBJ whole genome shotgun (WGS) entry which is preliminary data.</text>
</comment>
<name>A0A8E2RRQ2_9BURK</name>
<protein>
    <submittedName>
        <fullName evidence="1">AMP-dependent synthetase</fullName>
    </submittedName>
</protein>
<reference evidence="1 2" key="1">
    <citation type="submission" date="2018-03" db="EMBL/GenBank/DDBJ databases">
        <authorList>
            <person name="Nguyen K."/>
            <person name="Fouts D."/>
            <person name="Sutton G."/>
        </authorList>
    </citation>
    <scope>NUCLEOTIDE SEQUENCE [LARGE SCALE GENOMIC DNA]</scope>
    <source>
        <strain evidence="1 2">AU17135</strain>
    </source>
</reference>
<sequence>MSAIESVLHESRQFAPPAALEKAATISGMEAYRALAAEAERDYEGFWARLA</sequence>
<proteinExistence type="predicted"/>
<feature type="non-terminal residue" evidence="1">
    <location>
        <position position="51"/>
    </location>
</feature>
<organism evidence="1 2">
    <name type="scientific">Burkholderia multivorans</name>
    <dbReference type="NCBI Taxonomy" id="87883"/>
    <lineage>
        <taxon>Bacteria</taxon>
        <taxon>Pseudomonadati</taxon>
        <taxon>Pseudomonadota</taxon>
        <taxon>Betaproteobacteria</taxon>
        <taxon>Burkholderiales</taxon>
        <taxon>Burkholderiaceae</taxon>
        <taxon>Burkholderia</taxon>
        <taxon>Burkholderia cepacia complex</taxon>
    </lineage>
</organism>
<accession>A0A8E2RRQ2</accession>
<dbReference type="Proteomes" id="UP000237686">
    <property type="component" value="Unassembled WGS sequence"/>
</dbReference>
<dbReference type="AlphaFoldDB" id="A0A8E2RRQ2"/>
<dbReference type="EMBL" id="PVFZ01000066">
    <property type="protein sequence ID" value="PRF19256.1"/>
    <property type="molecule type" value="Genomic_DNA"/>
</dbReference>
<gene>
    <name evidence="1" type="ORF">C6P98_24400</name>
</gene>
<evidence type="ECO:0000313" key="1">
    <source>
        <dbReference type="EMBL" id="PRF19256.1"/>
    </source>
</evidence>
<evidence type="ECO:0000313" key="2">
    <source>
        <dbReference type="Proteomes" id="UP000237686"/>
    </source>
</evidence>